<sequence length="550" mass="59895">MYTYIRTSRRRVGRRLRIEVCIRPCVTTHTRRARASTPHSSRARASMRPVEASRAIAFARVRGRSRARGLGTHADARGGFQAMASTMGRRTTTATRALGGAQGAFGVAVVAGAWYAAMVVMTRTRTRSEVRVTGAGRSAAATAALDACAELLNRGYDAVSWLTNRHVSTILSSLLRRDLDVKYQREVVTMPDGGHATLDWPLSVDGDVEDEAFDSGVEGDACEIERRGPPYVNRVFDQSALVRRRLAAHQAGIAADAPVLVLMSGIAGGSHDKYLKHFLKRARARGFRCVAFNCRGTSESPLTTPQFYSASYTGDIRHVVSTLHERFPNAPLFAIGWSLGANILTNFLGEEGENAKLDGAAALCNPFDLNKCDTALESGFFGKIYSRAMASNMRKLFAPHENLFAGLPNYKPELVKAAKTVRDFDEAITRVTFGFPSVDAYYEYSGSKNRIADVRVPLMAVQALDDPIAVADSIPRKAIENNEHIILLETETGGHLAWEAGPEAPFGAPWPDAVVMRFFEALVDAKRETKFAPVASEVATPIDVGTSPAR</sequence>
<dbReference type="GO" id="GO:0047372">
    <property type="term" value="F:monoacylglycerol lipase activity"/>
    <property type="evidence" value="ECO:0007669"/>
    <property type="project" value="TreeGrafter"/>
</dbReference>
<dbReference type="KEGG" id="ota:OT_ostta09g01460"/>
<keyword evidence="2" id="KW-1133">Transmembrane helix</keyword>
<dbReference type="InterPro" id="IPR050960">
    <property type="entry name" value="AB_hydrolase_4_sf"/>
</dbReference>
<evidence type="ECO:0000256" key="2">
    <source>
        <dbReference type="SAM" id="Phobius"/>
    </source>
</evidence>
<proteinExistence type="inferred from homology"/>
<dbReference type="FunCoup" id="Q011X6">
    <property type="interactions" value="624"/>
</dbReference>
<keyword evidence="5" id="KW-1185">Reference proteome</keyword>
<dbReference type="STRING" id="70448.Q011X6"/>
<evidence type="ECO:0000313" key="5">
    <source>
        <dbReference type="Proteomes" id="UP000009170"/>
    </source>
</evidence>
<dbReference type="GeneID" id="9831713"/>
<dbReference type="SUPFAM" id="SSF53474">
    <property type="entry name" value="alpha/beta-Hydrolases"/>
    <property type="match status" value="1"/>
</dbReference>
<reference evidence="4 5" key="2">
    <citation type="journal article" date="2014" name="BMC Genomics">
        <title>An improved genome of the model marine alga Ostreococcus tauri unfolds by assessing Illumina de novo assemblies.</title>
        <authorList>
            <person name="Blanc-Mathieu R."/>
            <person name="Verhelst B."/>
            <person name="Derelle E."/>
            <person name="Rombauts S."/>
            <person name="Bouget F.Y."/>
            <person name="Carre I."/>
            <person name="Chateau A."/>
            <person name="Eyre-Walker A."/>
            <person name="Grimsley N."/>
            <person name="Moreau H."/>
            <person name="Piegu B."/>
            <person name="Rivals E."/>
            <person name="Schackwitz W."/>
            <person name="Van de Peer Y."/>
            <person name="Piganeau G."/>
        </authorList>
    </citation>
    <scope>NUCLEOTIDE SEQUENCE [LARGE SCALE GENOMIC DNA]</scope>
    <source>
        <strain evidence="5">OTTH 0595 / CCAP 157/2 / RCC745</strain>
    </source>
</reference>
<gene>
    <name evidence="4" type="ORF">OT_ostta09g01460</name>
</gene>
<reference evidence="5" key="1">
    <citation type="journal article" date="2006" name="Proc. Natl. Acad. Sci. U.S.A.">
        <title>Genome analysis of the smallest free-living eukaryote Ostreococcus tauri unveils many unique features.</title>
        <authorList>
            <person name="Derelle E."/>
            <person name="Ferraz C."/>
            <person name="Rombauts S."/>
            <person name="Rouze P."/>
            <person name="Worden A.Z."/>
            <person name="Robbens S."/>
            <person name="Partensky F."/>
            <person name="Degroeve S."/>
            <person name="Echeynie S."/>
            <person name="Cooke R."/>
            <person name="Saeys Y."/>
            <person name="Wuyts J."/>
            <person name="Jabbari K."/>
            <person name="Bowler C."/>
            <person name="Panaud O."/>
            <person name="Piegu B."/>
            <person name="Ball S.G."/>
            <person name="Ral J.-P."/>
            <person name="Bouget F.-Y."/>
            <person name="Piganeau G."/>
            <person name="De Baets B."/>
            <person name="Picard A."/>
            <person name="Delseny M."/>
            <person name="Demaille J."/>
            <person name="Van de Peer Y."/>
            <person name="Moreau H."/>
        </authorList>
    </citation>
    <scope>NUCLEOTIDE SEQUENCE [LARGE SCALE GENOMIC DNA]</scope>
    <source>
        <strain evidence="5">OTTH 0595 / CCAP 157/2 / RCC745</strain>
    </source>
</reference>
<feature type="domain" description="AB hydrolase-1" evidence="3">
    <location>
        <begin position="258"/>
        <end position="497"/>
    </location>
</feature>
<keyword evidence="2" id="KW-0812">Transmembrane</keyword>
<dbReference type="RefSeq" id="XP_003081135.1">
    <property type="nucleotide sequence ID" value="XM_003081087.1"/>
</dbReference>
<dbReference type="InterPro" id="IPR000073">
    <property type="entry name" value="AB_hydrolase_1"/>
</dbReference>
<evidence type="ECO:0000259" key="3">
    <source>
        <dbReference type="Pfam" id="PF00561"/>
    </source>
</evidence>
<dbReference type="Gene3D" id="3.40.50.1820">
    <property type="entry name" value="alpha/beta hydrolase"/>
    <property type="match status" value="1"/>
</dbReference>
<name>Q011X6_OSTTA</name>
<dbReference type="GO" id="GO:0034338">
    <property type="term" value="F:short-chain carboxylesterase activity"/>
    <property type="evidence" value="ECO:0007669"/>
    <property type="project" value="TreeGrafter"/>
</dbReference>
<dbReference type="EMBL" id="CAID01000009">
    <property type="protein sequence ID" value="CAL55304.1"/>
    <property type="molecule type" value="Genomic_DNA"/>
</dbReference>
<comment type="caution">
    <text evidence="4">The sequence shown here is derived from an EMBL/GenBank/DDBJ whole genome shotgun (WGS) entry which is preliminary data.</text>
</comment>
<accession>Q011X6</accession>
<dbReference type="AlphaFoldDB" id="Q011X6"/>
<evidence type="ECO:0000313" key="4">
    <source>
        <dbReference type="EMBL" id="CAL55304.1"/>
    </source>
</evidence>
<dbReference type="Proteomes" id="UP000009170">
    <property type="component" value="Unassembled WGS sequence"/>
</dbReference>
<dbReference type="InterPro" id="IPR029058">
    <property type="entry name" value="AB_hydrolase_fold"/>
</dbReference>
<dbReference type="OrthoDB" id="247542at2759"/>
<evidence type="ECO:0000256" key="1">
    <source>
        <dbReference type="ARBA" id="ARBA00010884"/>
    </source>
</evidence>
<dbReference type="PANTHER" id="PTHR10794:SF84">
    <property type="entry name" value="ESTERASE_LIPASE_THIOESTERASE FAMILY PROTEIN"/>
    <property type="match status" value="1"/>
</dbReference>
<comment type="similarity">
    <text evidence="1">Belongs to the AB hydrolase superfamily. AB hydrolase 4 family.</text>
</comment>
<feature type="transmembrane region" description="Helical" evidence="2">
    <location>
        <begin position="97"/>
        <end position="117"/>
    </location>
</feature>
<dbReference type="InParanoid" id="Q011X6"/>
<protein>
    <submittedName>
        <fullName evidence="4">Unnamed product</fullName>
    </submittedName>
</protein>
<dbReference type="OMA" id="PIAVPRY"/>
<keyword evidence="2" id="KW-0472">Membrane</keyword>
<dbReference type="PANTHER" id="PTHR10794">
    <property type="entry name" value="ABHYDROLASE DOMAIN-CONTAINING PROTEIN"/>
    <property type="match status" value="1"/>
</dbReference>
<dbReference type="ESTHER" id="ostta-q011x6">
    <property type="family name" value="abh_upf0017"/>
</dbReference>
<dbReference type="Pfam" id="PF00561">
    <property type="entry name" value="Abhydrolase_1"/>
    <property type="match status" value="1"/>
</dbReference>
<organism evidence="4 5">
    <name type="scientific">Ostreococcus tauri</name>
    <name type="common">Marine green alga</name>
    <dbReference type="NCBI Taxonomy" id="70448"/>
    <lineage>
        <taxon>Eukaryota</taxon>
        <taxon>Viridiplantae</taxon>
        <taxon>Chlorophyta</taxon>
        <taxon>Mamiellophyceae</taxon>
        <taxon>Mamiellales</taxon>
        <taxon>Bathycoccaceae</taxon>
        <taxon>Ostreococcus</taxon>
    </lineage>
</organism>